<accession>A0ABV0CPL0</accession>
<dbReference type="PIRSF" id="PIRSF004525">
    <property type="entry name" value="Pilin_peptidase-dep_B_prd"/>
    <property type="match status" value="1"/>
</dbReference>
<feature type="transmembrane region" description="Helical" evidence="1">
    <location>
        <begin position="12"/>
        <end position="37"/>
    </location>
</feature>
<evidence type="ECO:0000256" key="1">
    <source>
        <dbReference type="SAM" id="Phobius"/>
    </source>
</evidence>
<organism evidence="2 3">
    <name type="scientific">Chromobacterium indicum</name>
    <dbReference type="NCBI Taxonomy" id="3110228"/>
    <lineage>
        <taxon>Bacteria</taxon>
        <taxon>Pseudomonadati</taxon>
        <taxon>Pseudomonadota</taxon>
        <taxon>Betaproteobacteria</taxon>
        <taxon>Neisseriales</taxon>
        <taxon>Chromobacteriaceae</taxon>
        <taxon>Chromobacterium</taxon>
    </lineage>
</organism>
<gene>
    <name evidence="2" type="ORF">VA599_18830</name>
</gene>
<reference evidence="2 3" key="1">
    <citation type="submission" date="2023-12" db="EMBL/GenBank/DDBJ databases">
        <title>Chromobacterium sp. strain TRC.1.1.SA producing antimicrobial pigment.</title>
        <authorList>
            <person name="Verma N."/>
            <person name="Choksket S."/>
            <person name="Pinnaka A.K."/>
            <person name="Korpole S."/>
        </authorList>
    </citation>
    <scope>NUCLEOTIDE SEQUENCE [LARGE SCALE GENOMIC DNA]</scope>
    <source>
        <strain evidence="2 3">TRC1.1.SA</strain>
    </source>
</reference>
<dbReference type="InterPro" id="IPR012902">
    <property type="entry name" value="N_methyl_site"/>
</dbReference>
<evidence type="ECO:0000313" key="2">
    <source>
        <dbReference type="EMBL" id="MEN7432808.1"/>
    </source>
</evidence>
<name>A0ABV0CPL0_9NEIS</name>
<evidence type="ECO:0000313" key="3">
    <source>
        <dbReference type="Proteomes" id="UP001405405"/>
    </source>
</evidence>
<dbReference type="PROSITE" id="PS00409">
    <property type="entry name" value="PROKAR_NTER_METHYL"/>
    <property type="match status" value="1"/>
</dbReference>
<dbReference type="Proteomes" id="UP001405405">
    <property type="component" value="Unassembled WGS sequence"/>
</dbReference>
<dbReference type="RefSeq" id="WP_346790038.1">
    <property type="nucleotide sequence ID" value="NZ_JAYFSJ010000015.1"/>
</dbReference>
<dbReference type="EMBL" id="JAYFSJ010000015">
    <property type="protein sequence ID" value="MEN7432808.1"/>
    <property type="molecule type" value="Genomic_DNA"/>
</dbReference>
<keyword evidence="3" id="KW-1185">Reference proteome</keyword>
<keyword evidence="1" id="KW-1133">Transmembrane helix</keyword>
<dbReference type="Pfam" id="PF07963">
    <property type="entry name" value="N_methyl"/>
    <property type="match status" value="1"/>
</dbReference>
<proteinExistence type="predicted"/>
<keyword evidence="1" id="KW-0812">Transmembrane</keyword>
<protein>
    <submittedName>
        <fullName evidence="2">Prepilin-type N-terminal cleavage/methylation domain-containing protein</fullName>
    </submittedName>
</protein>
<sequence>MPMRPARGISLLELLISMTIGLLLLLVVSGLLVSLLGEQSRERRQAQLGAMMDASLSLIAMDLRRAGFWNGSGAEEDNPYRELFIERDGSCLLYGYDNPATPSAAPSLRYFAFRLEGQRIQRRSSDKAGWSCSASNGWDDLSKPGIGVVDALRFSPEAGGGAIGIAVSARAANGPEEEKLDIHTSVTLRNHPKVAVR</sequence>
<dbReference type="InterPro" id="IPR016419">
    <property type="entry name" value="Prepilin_Pept-dep_B_prd"/>
</dbReference>
<keyword evidence="1" id="KW-0472">Membrane</keyword>
<comment type="caution">
    <text evidence="2">The sequence shown here is derived from an EMBL/GenBank/DDBJ whole genome shotgun (WGS) entry which is preliminary data.</text>
</comment>